<dbReference type="PROSITE" id="PS50110">
    <property type="entry name" value="RESPONSE_REGULATORY"/>
    <property type="match status" value="1"/>
</dbReference>
<dbReference type="InterPro" id="IPR009057">
    <property type="entry name" value="Homeodomain-like_sf"/>
</dbReference>
<name>A0AAV6XLE4_9LAMI</name>
<dbReference type="InterPro" id="IPR001005">
    <property type="entry name" value="SANT/Myb"/>
</dbReference>
<evidence type="ECO:0008006" key="11">
    <source>
        <dbReference type="Google" id="ProtNLM"/>
    </source>
</evidence>
<keyword evidence="4" id="KW-0539">Nucleus</keyword>
<comment type="caution">
    <text evidence="9">The sequence shown here is derived from an EMBL/GenBank/DDBJ whole genome shotgun (WGS) entry which is preliminary data.</text>
</comment>
<dbReference type="Gene3D" id="1.10.10.60">
    <property type="entry name" value="Homeodomain-like"/>
    <property type="match status" value="1"/>
</dbReference>
<keyword evidence="2" id="KW-0805">Transcription regulation</keyword>
<dbReference type="PANTHER" id="PTHR31442">
    <property type="entry name" value="HOMEODOMAIN-LIKE SUPERFAMILY PROTEIN-RELATED"/>
    <property type="match status" value="1"/>
</dbReference>
<accession>A0AAV6XLE4</accession>
<evidence type="ECO:0000313" key="10">
    <source>
        <dbReference type="Proteomes" id="UP000826271"/>
    </source>
</evidence>
<dbReference type="EMBL" id="WHWC01000006">
    <property type="protein sequence ID" value="KAG8381376.1"/>
    <property type="molecule type" value="Genomic_DNA"/>
</dbReference>
<dbReference type="PROSITE" id="PS51294">
    <property type="entry name" value="HTH_MYB"/>
    <property type="match status" value="1"/>
</dbReference>
<feature type="domain" description="Response regulatory" evidence="7">
    <location>
        <begin position="1"/>
        <end position="39"/>
    </location>
</feature>
<comment type="subcellular location">
    <subcellularLocation>
        <location evidence="1">Nucleus</location>
    </subcellularLocation>
</comment>
<protein>
    <recommendedName>
        <fullName evidence="11">Two-component response regulator</fullName>
    </recommendedName>
</protein>
<gene>
    <name evidence="9" type="ORF">BUALT_Bualt06G0115800</name>
</gene>
<dbReference type="InterPro" id="IPR044841">
    <property type="entry name" value="LUX/BOA-like"/>
</dbReference>
<feature type="compositionally biased region" description="Basic and acidic residues" evidence="6">
    <location>
        <begin position="55"/>
        <end position="66"/>
    </location>
</feature>
<evidence type="ECO:0000259" key="8">
    <source>
        <dbReference type="PROSITE" id="PS51294"/>
    </source>
</evidence>
<dbReference type="NCBIfam" id="TIGR01557">
    <property type="entry name" value="myb_SHAQKYF"/>
    <property type="match status" value="1"/>
</dbReference>
<dbReference type="InterPro" id="IPR017930">
    <property type="entry name" value="Myb_dom"/>
</dbReference>
<dbReference type="SUPFAM" id="SSF46689">
    <property type="entry name" value="Homeodomain-like"/>
    <property type="match status" value="1"/>
</dbReference>
<dbReference type="InterPro" id="IPR006447">
    <property type="entry name" value="Myb_dom_plants"/>
</dbReference>
<feature type="domain" description="HTH myb-type" evidence="8">
    <location>
        <begin position="108"/>
        <end position="169"/>
    </location>
</feature>
<feature type="compositionally biased region" description="Basic and acidic residues" evidence="6">
    <location>
        <begin position="94"/>
        <end position="105"/>
    </location>
</feature>
<dbReference type="GO" id="GO:0000160">
    <property type="term" value="P:phosphorelay signal transduction system"/>
    <property type="evidence" value="ECO:0007669"/>
    <property type="project" value="InterPro"/>
</dbReference>
<evidence type="ECO:0000256" key="4">
    <source>
        <dbReference type="ARBA" id="ARBA00023242"/>
    </source>
</evidence>
<feature type="region of interest" description="Disordered" evidence="6">
    <location>
        <begin position="49"/>
        <end position="115"/>
    </location>
</feature>
<comment type="caution">
    <text evidence="5">Lacks conserved residue(s) required for the propagation of feature annotation.</text>
</comment>
<feature type="compositionally biased region" description="Polar residues" evidence="6">
    <location>
        <begin position="67"/>
        <end position="79"/>
    </location>
</feature>
<sequence length="516" mass="56652">MSADDKEGNVLKGLENGAAFFIVKPVCPDDLRDLWQFAAMKKKSQVIIEETGSSPEEKTSTDKNNFDDQITVSASSVNEDSPKNTKDSKRKSPKKEGSDGKKGENSESPSQKKPKIIWTNSLHNRFLEAIRSIGLDRAVPKKILEVMNVPGLTRENVASHLQKYRIFLRRVSDASYNIQYSADKGLSKSLRSSYASSTKTPSTLVLNGFTKLNYQNPRYFPNQEPSSSNLITQSRFGQSRLLSNKGSLLKPNIGNTDLIHQNNSSYVGLAQNNYQAGASFQGHHSNITLEDLSTALSTSFNGSTRKNPGIGYGVSSHKNIEINANSNPNPSVPSNNFTLQTNYVGYEISNLKHLIGLRDGEKYEGCNSCSGTINLPSGELENNRVNAAALMGNENINLDRLAPNVGYSNSNSVTENNGGDQMADVIADYQMLLPSNLSMISGAENEGEIHGSGFSSIFNLPDMFEIMSNQQPLEEADFNTSFVDQVNIQNQGQRDDDDFLESLLAPFEDDETLEGI</sequence>
<evidence type="ECO:0000259" key="7">
    <source>
        <dbReference type="PROSITE" id="PS50110"/>
    </source>
</evidence>
<dbReference type="Pfam" id="PF00249">
    <property type="entry name" value="Myb_DNA-binding"/>
    <property type="match status" value="1"/>
</dbReference>
<evidence type="ECO:0000256" key="5">
    <source>
        <dbReference type="PROSITE-ProRule" id="PRU00169"/>
    </source>
</evidence>
<evidence type="ECO:0000313" key="9">
    <source>
        <dbReference type="EMBL" id="KAG8381376.1"/>
    </source>
</evidence>
<evidence type="ECO:0000256" key="6">
    <source>
        <dbReference type="SAM" id="MobiDB-lite"/>
    </source>
</evidence>
<dbReference type="FunFam" id="1.10.10.60:FF:000007">
    <property type="entry name" value="Two-component response regulator"/>
    <property type="match status" value="1"/>
</dbReference>
<evidence type="ECO:0000256" key="2">
    <source>
        <dbReference type="ARBA" id="ARBA00023015"/>
    </source>
</evidence>
<dbReference type="InterPro" id="IPR001789">
    <property type="entry name" value="Sig_transdc_resp-reg_receiver"/>
</dbReference>
<dbReference type="GO" id="GO:0003677">
    <property type="term" value="F:DNA binding"/>
    <property type="evidence" value="ECO:0007669"/>
    <property type="project" value="InterPro"/>
</dbReference>
<dbReference type="PANTHER" id="PTHR31442:SF40">
    <property type="entry name" value="HOMEODOMAIN-LIKE SUPERFAMILY PROTEIN"/>
    <property type="match status" value="1"/>
</dbReference>
<dbReference type="GO" id="GO:0003700">
    <property type="term" value="F:DNA-binding transcription factor activity"/>
    <property type="evidence" value="ECO:0007669"/>
    <property type="project" value="InterPro"/>
</dbReference>
<dbReference type="Proteomes" id="UP000826271">
    <property type="component" value="Unassembled WGS sequence"/>
</dbReference>
<reference evidence="9" key="1">
    <citation type="submission" date="2019-10" db="EMBL/GenBank/DDBJ databases">
        <authorList>
            <person name="Zhang R."/>
            <person name="Pan Y."/>
            <person name="Wang J."/>
            <person name="Ma R."/>
            <person name="Yu S."/>
        </authorList>
    </citation>
    <scope>NUCLEOTIDE SEQUENCE</scope>
    <source>
        <strain evidence="9">LA-IB0</strain>
        <tissue evidence="9">Leaf</tissue>
    </source>
</reference>
<proteinExistence type="predicted"/>
<keyword evidence="10" id="KW-1185">Reference proteome</keyword>
<dbReference type="GO" id="GO:0005634">
    <property type="term" value="C:nucleus"/>
    <property type="evidence" value="ECO:0007669"/>
    <property type="project" value="UniProtKB-SubCell"/>
</dbReference>
<organism evidence="9 10">
    <name type="scientific">Buddleja alternifolia</name>
    <dbReference type="NCBI Taxonomy" id="168488"/>
    <lineage>
        <taxon>Eukaryota</taxon>
        <taxon>Viridiplantae</taxon>
        <taxon>Streptophyta</taxon>
        <taxon>Embryophyta</taxon>
        <taxon>Tracheophyta</taxon>
        <taxon>Spermatophyta</taxon>
        <taxon>Magnoliopsida</taxon>
        <taxon>eudicotyledons</taxon>
        <taxon>Gunneridae</taxon>
        <taxon>Pentapetalae</taxon>
        <taxon>asterids</taxon>
        <taxon>lamiids</taxon>
        <taxon>Lamiales</taxon>
        <taxon>Scrophulariaceae</taxon>
        <taxon>Buddlejeae</taxon>
        <taxon>Buddleja</taxon>
    </lineage>
</organism>
<evidence type="ECO:0000256" key="3">
    <source>
        <dbReference type="ARBA" id="ARBA00023163"/>
    </source>
</evidence>
<dbReference type="AlphaFoldDB" id="A0AAV6XLE4"/>
<keyword evidence="3" id="KW-0804">Transcription</keyword>
<evidence type="ECO:0000256" key="1">
    <source>
        <dbReference type="ARBA" id="ARBA00004123"/>
    </source>
</evidence>